<dbReference type="Proteomes" id="UP000052257">
    <property type="component" value="Unassembled WGS sequence"/>
</dbReference>
<reference evidence="6 7" key="1">
    <citation type="submission" date="2015-11" db="EMBL/GenBank/DDBJ databases">
        <authorList>
            <consortium name="Pathogen Informatics"/>
        </authorList>
    </citation>
    <scope>NUCLEOTIDE SEQUENCE [LARGE SCALE GENOMIC DNA]</scope>
    <source>
        <strain evidence="3 6">006A-0059</strain>
        <strain evidence="5 8">006A-0191</strain>
        <strain evidence="4 7">007A-0283</strain>
    </source>
</reference>
<dbReference type="SMART" id="SM00855">
    <property type="entry name" value="PGAM"/>
    <property type="match status" value="1"/>
</dbReference>
<dbReference type="SUPFAM" id="SSF53254">
    <property type="entry name" value="Phosphoglycerate mutase-like"/>
    <property type="match status" value="1"/>
</dbReference>
<dbReference type="RefSeq" id="WP_230937440.1">
    <property type="nucleotide sequence ID" value="NZ_CP040464.1"/>
</dbReference>
<evidence type="ECO:0000256" key="1">
    <source>
        <dbReference type="ARBA" id="ARBA00022801"/>
    </source>
</evidence>
<accession>A0A9W5EWI1</accession>
<comment type="caution">
    <text evidence="4">The sequence shown here is derived from an EMBL/GenBank/DDBJ whole genome shotgun (WGS) entry which is preliminary data.</text>
</comment>
<gene>
    <name evidence="3" type="ORF">ERS686654_00141</name>
    <name evidence="5" type="ORF">ERS739220_01548</name>
    <name evidence="4" type="ORF">ERS739223_00288</name>
</gene>
<dbReference type="Proteomes" id="UP000052245">
    <property type="component" value="Unassembled WGS sequence"/>
</dbReference>
<name>A0A9W5EWI1_CAMHY</name>
<evidence type="ECO:0000256" key="2">
    <source>
        <dbReference type="PIRSR" id="PIRSR613078-2"/>
    </source>
</evidence>
<dbReference type="InterPro" id="IPR013078">
    <property type="entry name" value="His_Pase_superF_clade-1"/>
</dbReference>
<accession>A0A0S4SF30</accession>
<dbReference type="Proteomes" id="UP000052237">
    <property type="component" value="Unassembled WGS sequence"/>
</dbReference>
<dbReference type="InterPro" id="IPR029033">
    <property type="entry name" value="His_PPase_superfam"/>
</dbReference>
<evidence type="ECO:0000313" key="8">
    <source>
        <dbReference type="Proteomes" id="UP000052257"/>
    </source>
</evidence>
<dbReference type="PANTHER" id="PTHR20935">
    <property type="entry name" value="PHOSPHOGLYCERATE MUTASE-RELATED"/>
    <property type="match status" value="1"/>
</dbReference>
<evidence type="ECO:0000313" key="4">
    <source>
        <dbReference type="EMBL" id="CUU71904.1"/>
    </source>
</evidence>
<dbReference type="EMBL" id="FAUW01000004">
    <property type="protein sequence ID" value="CUU84996.1"/>
    <property type="molecule type" value="Genomic_DNA"/>
</dbReference>
<protein>
    <submittedName>
        <fullName evidence="4">Phosphohistidine phosphatase SixA</fullName>
    </submittedName>
</protein>
<keyword evidence="6" id="KW-1185">Reference proteome</keyword>
<dbReference type="CDD" id="cd07067">
    <property type="entry name" value="HP_PGM_like"/>
    <property type="match status" value="1"/>
</dbReference>
<evidence type="ECO:0000313" key="6">
    <source>
        <dbReference type="Proteomes" id="UP000052237"/>
    </source>
</evidence>
<dbReference type="InterPro" id="IPR051021">
    <property type="entry name" value="Mito_Ser/Thr_phosphatase"/>
</dbReference>
<evidence type="ECO:0000313" key="5">
    <source>
        <dbReference type="EMBL" id="CUU84996.1"/>
    </source>
</evidence>
<dbReference type="EMBL" id="FAVB01000001">
    <property type="protein sequence ID" value="CUU69181.1"/>
    <property type="molecule type" value="Genomic_DNA"/>
</dbReference>
<proteinExistence type="predicted"/>
<dbReference type="Pfam" id="PF00300">
    <property type="entry name" value="His_Phos_1"/>
    <property type="match status" value="1"/>
</dbReference>
<organism evidence="4 7">
    <name type="scientific">Campylobacter hyointestinalis subsp. hyointestinalis</name>
    <dbReference type="NCBI Taxonomy" id="91352"/>
    <lineage>
        <taxon>Bacteria</taxon>
        <taxon>Pseudomonadati</taxon>
        <taxon>Campylobacterota</taxon>
        <taxon>Epsilonproteobacteria</taxon>
        <taxon>Campylobacterales</taxon>
        <taxon>Campylobacteraceae</taxon>
        <taxon>Campylobacter</taxon>
    </lineage>
</organism>
<dbReference type="PANTHER" id="PTHR20935:SF1">
    <property type="entry name" value="SLL1549 PROTEIN"/>
    <property type="match status" value="1"/>
</dbReference>
<feature type="binding site" evidence="2">
    <location>
        <position position="102"/>
    </location>
    <ligand>
        <name>substrate</name>
    </ligand>
</feature>
<evidence type="ECO:0000313" key="7">
    <source>
        <dbReference type="Proteomes" id="UP000052245"/>
    </source>
</evidence>
<dbReference type="EMBL" id="FAVC01000001">
    <property type="protein sequence ID" value="CUU71904.1"/>
    <property type="molecule type" value="Genomic_DNA"/>
</dbReference>
<dbReference type="GO" id="GO:0016787">
    <property type="term" value="F:hydrolase activity"/>
    <property type="evidence" value="ECO:0007669"/>
    <property type="project" value="UniProtKB-KW"/>
</dbReference>
<dbReference type="AlphaFoldDB" id="A0A9W5EWI1"/>
<keyword evidence="1" id="KW-0378">Hydrolase</keyword>
<evidence type="ECO:0000313" key="3">
    <source>
        <dbReference type="EMBL" id="CUU69181.1"/>
    </source>
</evidence>
<sequence>MKNETTKNGMCVKTSQKSLKADVCINTSKAVTTEQSISPFKASEAGVKTIYFIRHSKAKKEGSSDFDRDLSEKGKQNAEFMGKRLKKHKVLPDMIFASPAKRAIKSANLLARETKFKKDIIQVKDLYNASLENMLEFINSIDDKYNAIFIVGHNPSITQISELLSDSDIGNIPTGGIFCIKFDCCSFKDLKAHHGHALFFDYPKKHL</sequence>
<dbReference type="Gene3D" id="3.40.50.1240">
    <property type="entry name" value="Phosphoglycerate mutase-like"/>
    <property type="match status" value="1"/>
</dbReference>